<reference evidence="1" key="2">
    <citation type="submission" date="2021-09" db="EMBL/GenBank/DDBJ databases">
        <authorList>
            <person name="Jia N."/>
            <person name="Wang J."/>
            <person name="Shi W."/>
            <person name="Du L."/>
            <person name="Sun Y."/>
            <person name="Zhan W."/>
            <person name="Jiang J."/>
            <person name="Wang Q."/>
            <person name="Zhang B."/>
            <person name="Ji P."/>
            <person name="Sakyi L.B."/>
            <person name="Cui X."/>
            <person name="Yuan T."/>
            <person name="Jiang B."/>
            <person name="Yang W."/>
            <person name="Lam T.T.-Y."/>
            <person name="Chang Q."/>
            <person name="Ding S."/>
            <person name="Wang X."/>
            <person name="Zhu J."/>
            <person name="Ruan X."/>
            <person name="Zhao L."/>
            <person name="Wei J."/>
            <person name="Que T."/>
            <person name="Du C."/>
            <person name="Cheng J."/>
            <person name="Dai P."/>
            <person name="Han X."/>
            <person name="Huang E."/>
            <person name="Gao Y."/>
            <person name="Liu J."/>
            <person name="Shao H."/>
            <person name="Ye R."/>
            <person name="Li L."/>
            <person name="Wei W."/>
            <person name="Wang X."/>
            <person name="Wang C."/>
            <person name="Huo Q."/>
            <person name="Li W."/>
            <person name="Guo W."/>
            <person name="Chen H."/>
            <person name="Chen S."/>
            <person name="Zhou L."/>
            <person name="Zhou L."/>
            <person name="Ni X."/>
            <person name="Tian J."/>
            <person name="Zhou Y."/>
            <person name="Sheng Y."/>
            <person name="Liu T."/>
            <person name="Pan Y."/>
            <person name="Xia L."/>
            <person name="Li J."/>
            <person name="Zhao F."/>
            <person name="Cao W."/>
        </authorList>
    </citation>
    <scope>NUCLEOTIDE SEQUENCE</scope>
    <source>
        <strain evidence="1">Rsan-2018</strain>
        <tissue evidence="1">Larvae</tissue>
    </source>
</reference>
<dbReference type="VEuPathDB" id="VectorBase:RSAN_042505"/>
<reference evidence="1" key="1">
    <citation type="journal article" date="2020" name="Cell">
        <title>Large-Scale Comparative Analyses of Tick Genomes Elucidate Their Genetic Diversity and Vector Capacities.</title>
        <authorList>
            <consortium name="Tick Genome and Microbiome Consortium (TIGMIC)"/>
            <person name="Jia N."/>
            <person name="Wang J."/>
            <person name="Shi W."/>
            <person name="Du L."/>
            <person name="Sun Y."/>
            <person name="Zhan W."/>
            <person name="Jiang J.F."/>
            <person name="Wang Q."/>
            <person name="Zhang B."/>
            <person name="Ji P."/>
            <person name="Bell-Sakyi L."/>
            <person name="Cui X.M."/>
            <person name="Yuan T.T."/>
            <person name="Jiang B.G."/>
            <person name="Yang W.F."/>
            <person name="Lam T.T."/>
            <person name="Chang Q.C."/>
            <person name="Ding S.J."/>
            <person name="Wang X.J."/>
            <person name="Zhu J.G."/>
            <person name="Ruan X.D."/>
            <person name="Zhao L."/>
            <person name="Wei J.T."/>
            <person name="Ye R.Z."/>
            <person name="Que T.C."/>
            <person name="Du C.H."/>
            <person name="Zhou Y.H."/>
            <person name="Cheng J.X."/>
            <person name="Dai P.F."/>
            <person name="Guo W.B."/>
            <person name="Han X.H."/>
            <person name="Huang E.J."/>
            <person name="Li L.F."/>
            <person name="Wei W."/>
            <person name="Gao Y.C."/>
            <person name="Liu J.Z."/>
            <person name="Shao H.Z."/>
            <person name="Wang X."/>
            <person name="Wang C.C."/>
            <person name="Yang T.C."/>
            <person name="Huo Q.B."/>
            <person name="Li W."/>
            <person name="Chen H.Y."/>
            <person name="Chen S.E."/>
            <person name="Zhou L.G."/>
            <person name="Ni X.B."/>
            <person name="Tian J.H."/>
            <person name="Sheng Y."/>
            <person name="Liu T."/>
            <person name="Pan Y.S."/>
            <person name="Xia L.Y."/>
            <person name="Li J."/>
            <person name="Zhao F."/>
            <person name="Cao W.C."/>
        </authorList>
    </citation>
    <scope>NUCLEOTIDE SEQUENCE</scope>
    <source>
        <strain evidence="1">Rsan-2018</strain>
    </source>
</reference>
<sequence length="174" mass="18944">MDSAAEKLVAGTKHRSCSWIAEASDRIVRAALDAGHLEPGPASDREVLENNRGARAAAADALAATSGVGDKIKELEEEAQIELAIVSEWEYALKLSRNVALRCPELGAIFAVLVQQPTHACYCVCCVYALAKEAEELKRRRRKMMKLSRVLLPSSIQHFTLDPVCWAAASCGCY</sequence>
<dbReference type="Proteomes" id="UP000821837">
    <property type="component" value="Chromosome 1"/>
</dbReference>
<evidence type="ECO:0000313" key="2">
    <source>
        <dbReference type="Proteomes" id="UP000821837"/>
    </source>
</evidence>
<organism evidence="1 2">
    <name type="scientific">Rhipicephalus sanguineus</name>
    <name type="common">Brown dog tick</name>
    <name type="synonym">Ixodes sanguineus</name>
    <dbReference type="NCBI Taxonomy" id="34632"/>
    <lineage>
        <taxon>Eukaryota</taxon>
        <taxon>Metazoa</taxon>
        <taxon>Ecdysozoa</taxon>
        <taxon>Arthropoda</taxon>
        <taxon>Chelicerata</taxon>
        <taxon>Arachnida</taxon>
        <taxon>Acari</taxon>
        <taxon>Parasitiformes</taxon>
        <taxon>Ixodida</taxon>
        <taxon>Ixodoidea</taxon>
        <taxon>Ixodidae</taxon>
        <taxon>Rhipicephalinae</taxon>
        <taxon>Rhipicephalus</taxon>
        <taxon>Rhipicephalus</taxon>
    </lineage>
</organism>
<protein>
    <submittedName>
        <fullName evidence="1">Uncharacterized protein</fullName>
    </submittedName>
</protein>
<evidence type="ECO:0000313" key="1">
    <source>
        <dbReference type="EMBL" id="KAH7981769.1"/>
    </source>
</evidence>
<name>A0A9D4T6E9_RHISA</name>
<dbReference type="EMBL" id="JABSTV010001245">
    <property type="protein sequence ID" value="KAH7981769.1"/>
    <property type="molecule type" value="Genomic_DNA"/>
</dbReference>
<comment type="caution">
    <text evidence="1">The sequence shown here is derived from an EMBL/GenBank/DDBJ whole genome shotgun (WGS) entry which is preliminary data.</text>
</comment>
<proteinExistence type="predicted"/>
<accession>A0A9D4T6E9</accession>
<gene>
    <name evidence="1" type="ORF">HPB52_001079</name>
</gene>
<keyword evidence="2" id="KW-1185">Reference proteome</keyword>
<dbReference type="AlphaFoldDB" id="A0A9D4T6E9"/>